<comment type="caution">
    <text evidence="1">The sequence shown here is derived from an EMBL/GenBank/DDBJ whole genome shotgun (WGS) entry which is preliminary data.</text>
</comment>
<sequence>MIASLAYTFMFLFFGVMSVRFLLPRHRPLNRLWLGLSLGLLEEMWLPAIGAFLFSFDVEAHVFAAGVVFILTILCWFLRDRRMPAEWDEKETALLRQLLVIGLPLTILGIWLQYTHVMRVAADGSWHVGQSTYGDLPMHLSFITGLVGKKFPADYPFYPGNRLSYPFLMDSLSSTFYLLGCSLQAATILPASLMMALCYMGVLVLARDMTSGKKTALLAAALFFLNGGLGFLYDFDLAGSGVWTADPDAPFLTRVGQTVSDWFSTVSQRVEFILTGYYKTPTNQPDPNNLRWSNVICDMMVPQRTLLGGWCMVIPCFYLLNSELRARMRDPENHNRGLVLLGTWAGALPLIHTHSFLALGLASFGAMCYDLIHGDPKAMVVRKPRGRILLRYLAYAAIAAVLAVPQLVLFTFAQTFQEGSRSFLTLQFNWVNNPGGYGMRDLYLWFYIKNIGLPFLALIAALFEKNPRNRRIFCMALPIILAAEFVRFQPNEYDNNKLLYLAWLLCCMIIADWGSRLWKKLEGFGGRRFLAAIVAVVTFLSAGLTIWRECVSDYTAFGQPAVEAGEYVKENTPEDAVFITGTQHLNPVLSIAGRTIVCGPDLWLYWHGFDTAERNEELAEFYGDPESYPEIPEKYGAEYVYVSSYERQDYDVDEEGLAKIGEKVFENREASIYRLTREKAE</sequence>
<organism evidence="1 2">
    <name type="scientific">Aristaeella lactis</name>
    <dbReference type="NCBI Taxonomy" id="3046383"/>
    <lineage>
        <taxon>Bacteria</taxon>
        <taxon>Bacillati</taxon>
        <taxon>Bacillota</taxon>
        <taxon>Clostridia</taxon>
        <taxon>Eubacteriales</taxon>
        <taxon>Aristaeellaceae</taxon>
        <taxon>Aristaeella</taxon>
    </lineage>
</organism>
<accession>A0AC61PNT3</accession>
<keyword evidence="2" id="KW-1185">Reference proteome</keyword>
<protein>
    <submittedName>
        <fullName evidence="1">Uncharacterized protein</fullName>
    </submittedName>
</protein>
<evidence type="ECO:0000313" key="2">
    <source>
        <dbReference type="Proteomes" id="UP000192328"/>
    </source>
</evidence>
<dbReference type="Proteomes" id="UP000192328">
    <property type="component" value="Unassembled WGS sequence"/>
</dbReference>
<evidence type="ECO:0000313" key="1">
    <source>
        <dbReference type="EMBL" id="SMC79550.1"/>
    </source>
</evidence>
<proteinExistence type="predicted"/>
<reference evidence="1" key="1">
    <citation type="submission" date="2017-04" db="EMBL/GenBank/DDBJ databases">
        <authorList>
            <person name="Varghese N."/>
            <person name="Submissions S."/>
        </authorList>
    </citation>
    <scope>NUCLEOTIDE SEQUENCE</scope>
    <source>
        <strain evidence="1">WTE2008</strain>
    </source>
</reference>
<name>A0AC61PNT3_9FIRM</name>
<dbReference type="EMBL" id="FWXZ01000006">
    <property type="protein sequence ID" value="SMC79550.1"/>
    <property type="molecule type" value="Genomic_DNA"/>
</dbReference>
<gene>
    <name evidence="1" type="ORF">SAMN06297397_2539</name>
</gene>